<evidence type="ECO:0000313" key="9">
    <source>
        <dbReference type="Proteomes" id="UP000824201"/>
    </source>
</evidence>
<feature type="domain" description="Helicase ATP-binding" evidence="7">
    <location>
        <begin position="20"/>
        <end position="200"/>
    </location>
</feature>
<dbReference type="SUPFAM" id="SSF52540">
    <property type="entry name" value="P-loop containing nucleoside triphosphate hydrolases"/>
    <property type="match status" value="1"/>
</dbReference>
<accession>A0A9D1EH05</accession>
<keyword evidence="5" id="KW-0051">Antiviral defense</keyword>
<dbReference type="InterPro" id="IPR054712">
    <property type="entry name" value="Cas3-like_dom"/>
</dbReference>
<evidence type="ECO:0000256" key="4">
    <source>
        <dbReference type="ARBA" id="ARBA00022840"/>
    </source>
</evidence>
<dbReference type="PANTHER" id="PTHR47959:SF16">
    <property type="entry name" value="CRISPR-ASSOCIATED NUCLEASE_HELICASE CAS3-RELATED"/>
    <property type="match status" value="1"/>
</dbReference>
<sequence length="530" mass="62248">NIINIIRKKWGGKFKPVQKFMNEHTNDNLVIVAPTGAGKTEAALLWIDGEKGFYTLPLKVSSNAIYQRIKEQYDYKDISLLHSDSFQIYLEEPRTELEEDAYTKDKKAKLLAAPLTISTVDQLFKFVYKALGTEIFAANLKYSKLVLDEIQSYSPRVIATILYGLKTITRMGGKFAIITATFPPVLGEFMKMYGLEEGREYQMRDFSVESSTKRHKIAIREDEIDIKEIVEQGMKKKVLFICNTVSKAQQLYEEIHNEIDKVYLLHSRFIRRDRNILENEIMNFSKNENANGIWITTQIVEASLDIDFDVLYTEMCPCDSLLQRMGRCNRSERYYPEEANIIVFNNENGIRTIYDSDLYKRSLDYLKQYESIIFTEKMKVDYINQVYDTEKIRETGYYKKIEEFLKYFDEMKVLDYTKEEVDKEFRAIESITVVPDQVYEEYQNIFEKISEFLRRPNIGRNAKSILNSKLNSLTLNMNLFYGKLPIGVDKEVIQNTYIHRTNLEYEFDLEKKQGRGLILEKEKDEDCFFA</sequence>
<dbReference type="GO" id="GO:0005524">
    <property type="term" value="F:ATP binding"/>
    <property type="evidence" value="ECO:0007669"/>
    <property type="project" value="UniProtKB-KW"/>
</dbReference>
<dbReference type="InterPro" id="IPR001650">
    <property type="entry name" value="Helicase_C-like"/>
</dbReference>
<keyword evidence="4" id="KW-0067">ATP-binding</keyword>
<dbReference type="Pfam" id="PF00270">
    <property type="entry name" value="DEAD"/>
    <property type="match status" value="1"/>
</dbReference>
<keyword evidence="3" id="KW-0347">Helicase</keyword>
<dbReference type="InterPro" id="IPR011545">
    <property type="entry name" value="DEAD/DEAH_box_helicase_dom"/>
</dbReference>
<dbReference type="SMART" id="SM00487">
    <property type="entry name" value="DEXDc"/>
    <property type="match status" value="1"/>
</dbReference>
<protein>
    <submittedName>
        <fullName evidence="8">CRISPR-associated helicase Cas3</fullName>
    </submittedName>
</protein>
<dbReference type="GO" id="GO:0003724">
    <property type="term" value="F:RNA helicase activity"/>
    <property type="evidence" value="ECO:0007669"/>
    <property type="project" value="TreeGrafter"/>
</dbReference>
<keyword evidence="1" id="KW-0547">Nucleotide-binding</keyword>
<keyword evidence="2" id="KW-0378">Hydrolase</keyword>
<dbReference type="NCBIfam" id="TIGR01587">
    <property type="entry name" value="cas3_core"/>
    <property type="match status" value="1"/>
</dbReference>
<proteinExistence type="inferred from homology"/>
<evidence type="ECO:0000256" key="2">
    <source>
        <dbReference type="ARBA" id="ARBA00022801"/>
    </source>
</evidence>
<comment type="similarity">
    <text evidence="6">Belongs to the DEAD box helicase family.</text>
</comment>
<evidence type="ECO:0000256" key="6">
    <source>
        <dbReference type="ARBA" id="ARBA00038437"/>
    </source>
</evidence>
<name>A0A9D1EH05_9FIRM</name>
<feature type="non-terminal residue" evidence="8">
    <location>
        <position position="1"/>
    </location>
</feature>
<dbReference type="InterPro" id="IPR006474">
    <property type="entry name" value="Helicase_Cas3_CRISPR-ass_core"/>
</dbReference>
<dbReference type="InterPro" id="IPR050079">
    <property type="entry name" value="DEAD_box_RNA_helicase"/>
</dbReference>
<dbReference type="PROSITE" id="PS51192">
    <property type="entry name" value="HELICASE_ATP_BIND_1"/>
    <property type="match status" value="1"/>
</dbReference>
<dbReference type="GO" id="GO:0051607">
    <property type="term" value="P:defense response to virus"/>
    <property type="evidence" value="ECO:0007669"/>
    <property type="project" value="UniProtKB-KW"/>
</dbReference>
<evidence type="ECO:0000256" key="1">
    <source>
        <dbReference type="ARBA" id="ARBA00022741"/>
    </source>
</evidence>
<dbReference type="Pfam" id="PF22590">
    <property type="entry name" value="Cas3-like_C_2"/>
    <property type="match status" value="1"/>
</dbReference>
<dbReference type="PANTHER" id="PTHR47959">
    <property type="entry name" value="ATP-DEPENDENT RNA HELICASE RHLE-RELATED"/>
    <property type="match status" value="1"/>
</dbReference>
<dbReference type="GO" id="GO:0003676">
    <property type="term" value="F:nucleic acid binding"/>
    <property type="evidence" value="ECO:0007669"/>
    <property type="project" value="InterPro"/>
</dbReference>
<organism evidence="8 9">
    <name type="scientific">Candidatus Fimimorpha faecalis</name>
    <dbReference type="NCBI Taxonomy" id="2840824"/>
    <lineage>
        <taxon>Bacteria</taxon>
        <taxon>Bacillati</taxon>
        <taxon>Bacillota</taxon>
        <taxon>Clostridia</taxon>
        <taxon>Eubacteriales</taxon>
        <taxon>Candidatus Fimimorpha</taxon>
    </lineage>
</organism>
<dbReference type="AlphaFoldDB" id="A0A9D1EH05"/>
<dbReference type="Proteomes" id="UP000824201">
    <property type="component" value="Unassembled WGS sequence"/>
</dbReference>
<dbReference type="Gene3D" id="3.40.50.300">
    <property type="entry name" value="P-loop containing nucleotide triphosphate hydrolases"/>
    <property type="match status" value="2"/>
</dbReference>
<dbReference type="GO" id="GO:0016787">
    <property type="term" value="F:hydrolase activity"/>
    <property type="evidence" value="ECO:0007669"/>
    <property type="project" value="UniProtKB-KW"/>
</dbReference>
<evidence type="ECO:0000256" key="5">
    <source>
        <dbReference type="ARBA" id="ARBA00023118"/>
    </source>
</evidence>
<evidence type="ECO:0000259" key="7">
    <source>
        <dbReference type="PROSITE" id="PS51192"/>
    </source>
</evidence>
<comment type="caution">
    <text evidence="8">The sequence shown here is derived from an EMBL/GenBank/DDBJ whole genome shotgun (WGS) entry which is preliminary data.</text>
</comment>
<dbReference type="GO" id="GO:0005829">
    <property type="term" value="C:cytosol"/>
    <property type="evidence" value="ECO:0007669"/>
    <property type="project" value="TreeGrafter"/>
</dbReference>
<reference evidence="8" key="2">
    <citation type="journal article" date="2021" name="PeerJ">
        <title>Extensive microbial diversity within the chicken gut microbiome revealed by metagenomics and culture.</title>
        <authorList>
            <person name="Gilroy R."/>
            <person name="Ravi A."/>
            <person name="Getino M."/>
            <person name="Pursley I."/>
            <person name="Horton D.L."/>
            <person name="Alikhan N.F."/>
            <person name="Baker D."/>
            <person name="Gharbi K."/>
            <person name="Hall N."/>
            <person name="Watson M."/>
            <person name="Adriaenssens E.M."/>
            <person name="Foster-Nyarko E."/>
            <person name="Jarju S."/>
            <person name="Secka A."/>
            <person name="Antonio M."/>
            <person name="Oren A."/>
            <person name="Chaudhuri R.R."/>
            <person name="La Ragione R."/>
            <person name="Hildebrand F."/>
            <person name="Pallen M.J."/>
        </authorList>
    </citation>
    <scope>NUCLEOTIDE SEQUENCE</scope>
    <source>
        <strain evidence="8">ChiW13-3771</strain>
    </source>
</reference>
<gene>
    <name evidence="8" type="primary">cas3</name>
    <name evidence="8" type="ORF">IAC96_12560</name>
</gene>
<evidence type="ECO:0000256" key="3">
    <source>
        <dbReference type="ARBA" id="ARBA00022806"/>
    </source>
</evidence>
<dbReference type="InterPro" id="IPR014001">
    <property type="entry name" value="Helicase_ATP-bd"/>
</dbReference>
<dbReference type="SMART" id="SM00490">
    <property type="entry name" value="HELICc"/>
    <property type="match status" value="1"/>
</dbReference>
<reference evidence="8" key="1">
    <citation type="submission" date="2020-10" db="EMBL/GenBank/DDBJ databases">
        <authorList>
            <person name="Gilroy R."/>
        </authorList>
    </citation>
    <scope>NUCLEOTIDE SEQUENCE</scope>
    <source>
        <strain evidence="8">ChiW13-3771</strain>
    </source>
</reference>
<evidence type="ECO:0000313" key="8">
    <source>
        <dbReference type="EMBL" id="HIR89768.1"/>
    </source>
</evidence>
<dbReference type="EMBL" id="DVHN01000178">
    <property type="protein sequence ID" value="HIR89768.1"/>
    <property type="molecule type" value="Genomic_DNA"/>
</dbReference>
<dbReference type="InterPro" id="IPR027417">
    <property type="entry name" value="P-loop_NTPase"/>
</dbReference>